<gene>
    <name evidence="1" type="ORF">C8U37_104136</name>
</gene>
<proteinExistence type="predicted"/>
<dbReference type="InterPro" id="IPR027417">
    <property type="entry name" value="P-loop_NTPase"/>
</dbReference>
<dbReference type="AlphaFoldDB" id="A0A2T5INV8"/>
<keyword evidence="2" id="KW-1185">Reference proteome</keyword>
<reference evidence="1 2" key="1">
    <citation type="submission" date="2018-04" db="EMBL/GenBank/DDBJ databases">
        <title>Genomic Encyclopedia of Archaeal and Bacterial Type Strains, Phase II (KMG-II): from individual species to whole genera.</title>
        <authorList>
            <person name="Goeker M."/>
        </authorList>
    </citation>
    <scope>NUCLEOTIDE SEQUENCE [LARGE SCALE GENOMIC DNA]</scope>
    <source>
        <strain evidence="1 2">DSM 18806</strain>
    </source>
</reference>
<dbReference type="SUPFAM" id="SSF52540">
    <property type="entry name" value="P-loop containing nucleoside triphosphate hydrolases"/>
    <property type="match status" value="1"/>
</dbReference>
<dbReference type="PANTHER" id="PTHR37816:SF3">
    <property type="entry name" value="MODULATES DNA TOPOLOGY"/>
    <property type="match status" value="1"/>
</dbReference>
<dbReference type="RefSeq" id="WP_211306118.1">
    <property type="nucleotide sequence ID" value="NZ_QAOM01000004.1"/>
</dbReference>
<comment type="caution">
    <text evidence="1">The sequence shown here is derived from an EMBL/GenBank/DDBJ whole genome shotgun (WGS) entry which is preliminary data.</text>
</comment>
<name>A0A2T5INV8_9LACT</name>
<dbReference type="Proteomes" id="UP000244161">
    <property type="component" value="Unassembled WGS sequence"/>
</dbReference>
<keyword evidence="1" id="KW-0808">Transferase</keyword>
<protein>
    <submittedName>
        <fullName evidence="1">Adenylate kinase family enzyme</fullName>
    </submittedName>
</protein>
<evidence type="ECO:0000313" key="1">
    <source>
        <dbReference type="EMBL" id="PTQ85499.1"/>
    </source>
</evidence>
<dbReference type="InterPro" id="IPR052922">
    <property type="entry name" value="Cytidylate_Kinase-2"/>
</dbReference>
<dbReference type="GO" id="GO:0016301">
    <property type="term" value="F:kinase activity"/>
    <property type="evidence" value="ECO:0007669"/>
    <property type="project" value="UniProtKB-KW"/>
</dbReference>
<organism evidence="1 2">
    <name type="scientific">Trichococcus patagoniensis</name>
    <dbReference type="NCBI Taxonomy" id="382641"/>
    <lineage>
        <taxon>Bacteria</taxon>
        <taxon>Bacillati</taxon>
        <taxon>Bacillota</taxon>
        <taxon>Bacilli</taxon>
        <taxon>Lactobacillales</taxon>
        <taxon>Carnobacteriaceae</taxon>
        <taxon>Trichococcus</taxon>
    </lineage>
</organism>
<dbReference type="Gene3D" id="3.40.50.300">
    <property type="entry name" value="P-loop containing nucleotide triphosphate hydrolases"/>
    <property type="match status" value="1"/>
</dbReference>
<keyword evidence="1" id="KW-0418">Kinase</keyword>
<sequence length="190" mass="22358">MEKFKGSGSERIGKRIVVIGCSGSGKSTFSRKLHHLTGNPLYHLDKLFWLPDWELRSAEEQDRIQKERIKEDKWIIDGNYQRTLPIRLGRADTVIFFDYPRRVCLYRALKRVLLNRKRTRSDMGEGCPERFDWEFMKFIWNFNKNNRPGLVALLGQVPDGIVIHHFRRPREAADCLWALGEQVEQKEEAA</sequence>
<evidence type="ECO:0000313" key="2">
    <source>
        <dbReference type="Proteomes" id="UP000244161"/>
    </source>
</evidence>
<dbReference type="PANTHER" id="PTHR37816">
    <property type="entry name" value="YALI0E33011P"/>
    <property type="match status" value="1"/>
</dbReference>
<accession>A0A2T5INV8</accession>
<dbReference type="EMBL" id="QAOM01000004">
    <property type="protein sequence ID" value="PTQ85499.1"/>
    <property type="molecule type" value="Genomic_DNA"/>
</dbReference>